<dbReference type="Gene3D" id="3.40.190.80">
    <property type="match status" value="1"/>
</dbReference>
<dbReference type="InterPro" id="IPR022337">
    <property type="entry name" value="Inositol_monophosphatase_SuhB"/>
</dbReference>
<protein>
    <submittedName>
        <fullName evidence="2">Myo-inositol-1(Or 4)-monophosphatase</fullName>
    </submittedName>
</protein>
<dbReference type="Pfam" id="PF00459">
    <property type="entry name" value="Inositol_P"/>
    <property type="match status" value="1"/>
</dbReference>
<keyword evidence="3" id="KW-1185">Reference proteome</keyword>
<dbReference type="RefSeq" id="WP_155190689.1">
    <property type="nucleotide sequence ID" value="NZ_BAAAEA010000003.1"/>
</dbReference>
<organism evidence="2 3">
    <name type="scientific">Roseibium denhamense</name>
    <dbReference type="NCBI Taxonomy" id="76305"/>
    <lineage>
        <taxon>Bacteria</taxon>
        <taxon>Pseudomonadati</taxon>
        <taxon>Pseudomonadota</taxon>
        <taxon>Alphaproteobacteria</taxon>
        <taxon>Hyphomicrobiales</taxon>
        <taxon>Stappiaceae</taxon>
        <taxon>Roseibium</taxon>
    </lineage>
</organism>
<reference evidence="2 3" key="1">
    <citation type="submission" date="2017-05" db="EMBL/GenBank/DDBJ databases">
        <authorList>
            <person name="Varghese N."/>
            <person name="Submissions S."/>
        </authorList>
    </citation>
    <scope>NUCLEOTIDE SEQUENCE [LARGE SCALE GENOMIC DNA]</scope>
    <source>
        <strain evidence="2 3">DSM 15949</strain>
    </source>
</reference>
<evidence type="ECO:0000256" key="1">
    <source>
        <dbReference type="ARBA" id="ARBA00009759"/>
    </source>
</evidence>
<dbReference type="PRINTS" id="PR00377">
    <property type="entry name" value="IMPHPHTASES"/>
</dbReference>
<name>A0ABY1NTX1_9HYPH</name>
<dbReference type="InterPro" id="IPR000760">
    <property type="entry name" value="Inositol_monophosphatase-like"/>
</dbReference>
<comment type="similarity">
    <text evidence="1">Belongs to the inositol monophosphatase superfamily.</text>
</comment>
<proteinExistence type="inferred from homology"/>
<evidence type="ECO:0000313" key="2">
    <source>
        <dbReference type="EMBL" id="SMP18162.1"/>
    </source>
</evidence>
<dbReference type="SUPFAM" id="SSF56655">
    <property type="entry name" value="Carbohydrate phosphatase"/>
    <property type="match status" value="1"/>
</dbReference>
<sequence>MASERLEFASDLARKAGALALDYFRKLDTLTVTQKGHQDLVSEADRNVELLIREELAKAYPQDGILGEEHGMEEGESGYTWVTDPIDGTANFVTGIPQWCVIIACVHQGQVIAGVIHDPVANETFTAYAGGGAYLNGTPIKASSSDSLSNGSVGVGFNGRSAVTDAVNVVGALVSKGGIFFRNASGGLMLAYAASGRLIGYVESHMNAWDCLAGMLITQEAGGKVMDQDISRSLYHGARIVVGAPGVFDELKEIAESSFAPLEAAE</sequence>
<dbReference type="PRINTS" id="PR01959">
    <property type="entry name" value="SBIMPHPHTASE"/>
</dbReference>
<gene>
    <name evidence="2" type="ORF">SAMN06265374_1879</name>
</gene>
<dbReference type="EMBL" id="FXTT01000002">
    <property type="protein sequence ID" value="SMP18162.1"/>
    <property type="molecule type" value="Genomic_DNA"/>
</dbReference>
<accession>A0ABY1NTX1</accession>
<evidence type="ECO:0000313" key="3">
    <source>
        <dbReference type="Proteomes" id="UP001157914"/>
    </source>
</evidence>
<dbReference type="Proteomes" id="UP001157914">
    <property type="component" value="Unassembled WGS sequence"/>
</dbReference>
<dbReference type="Gene3D" id="3.30.540.10">
    <property type="entry name" value="Fructose-1,6-Bisphosphatase, subunit A, domain 1"/>
    <property type="match status" value="1"/>
</dbReference>
<dbReference type="PANTHER" id="PTHR20854">
    <property type="entry name" value="INOSITOL MONOPHOSPHATASE"/>
    <property type="match status" value="1"/>
</dbReference>
<dbReference type="PANTHER" id="PTHR20854:SF4">
    <property type="entry name" value="INOSITOL-1-MONOPHOSPHATASE-RELATED"/>
    <property type="match status" value="1"/>
</dbReference>
<comment type="caution">
    <text evidence="2">The sequence shown here is derived from an EMBL/GenBank/DDBJ whole genome shotgun (WGS) entry which is preliminary data.</text>
</comment>